<dbReference type="Gene3D" id="1.10.10.60">
    <property type="entry name" value="Homeodomain-like"/>
    <property type="match status" value="1"/>
</dbReference>
<evidence type="ECO:0000256" key="5">
    <source>
        <dbReference type="PROSITE-ProRule" id="PRU00108"/>
    </source>
</evidence>
<dbReference type="PANTHER" id="PTHR24333">
    <property type="entry name" value="HOMEO BOX HB9 LIKE A-RELATED"/>
    <property type="match status" value="1"/>
</dbReference>
<feature type="DNA-binding region" description="Homeobox" evidence="5">
    <location>
        <begin position="197"/>
        <end position="256"/>
    </location>
</feature>
<dbReference type="SUPFAM" id="SSF46689">
    <property type="entry name" value="Homeodomain-like"/>
    <property type="match status" value="1"/>
</dbReference>
<sequence length="311" mass="35836">MSSLNEDQDTSVATDDDDQNGVSYYESSDEDERIEVLEINQRDITNLNISETSSVNKFSIDSILGLNNEREKDSFSTSGSGFRSSMTDMDIVQTSSNDLNDASADRFNLHRGSYPSGDLESSDILELVSATKSSHDFRYVPDNPYSIYHQSHAIESSHPLIFTPWLNSSSDAKNPGAVFGIQVSKTPNRRSRKPVLDRKPRQAYSAKQLERLESEFKVDKYLSVSKRMELSKALSLTEVQIKTWFQNRRTKWKKQLTTRLKMAQRQGLFPSHYFLLAWTTIFHILQSLLHPHHMYVWCTFDIKFRQLPCWN</sequence>
<dbReference type="PROSITE" id="PS00027">
    <property type="entry name" value="HOMEOBOX_1"/>
    <property type="match status" value="1"/>
</dbReference>
<comment type="subcellular location">
    <subcellularLocation>
        <location evidence="1 5 6">Nucleus</location>
    </subcellularLocation>
</comment>
<dbReference type="AlphaFoldDB" id="A0AAW1ULR0"/>
<dbReference type="InterPro" id="IPR020479">
    <property type="entry name" value="HD_metazoa"/>
</dbReference>
<evidence type="ECO:0000256" key="2">
    <source>
        <dbReference type="ARBA" id="ARBA00023125"/>
    </source>
</evidence>
<feature type="compositionally biased region" description="Acidic residues" evidence="7">
    <location>
        <begin position="1"/>
        <end position="19"/>
    </location>
</feature>
<evidence type="ECO:0000256" key="3">
    <source>
        <dbReference type="ARBA" id="ARBA00023155"/>
    </source>
</evidence>
<keyword evidence="4 5" id="KW-0539">Nucleus</keyword>
<dbReference type="CDD" id="cd00086">
    <property type="entry name" value="homeodomain"/>
    <property type="match status" value="1"/>
</dbReference>
<accession>A0AAW1ULR0</accession>
<evidence type="ECO:0000256" key="7">
    <source>
        <dbReference type="SAM" id="MobiDB-lite"/>
    </source>
</evidence>
<dbReference type="GO" id="GO:0003677">
    <property type="term" value="F:DNA binding"/>
    <property type="evidence" value="ECO:0007669"/>
    <property type="project" value="UniProtKB-UniRule"/>
</dbReference>
<dbReference type="PRINTS" id="PR00024">
    <property type="entry name" value="HOMEOBOX"/>
</dbReference>
<dbReference type="InterPro" id="IPR017970">
    <property type="entry name" value="Homeobox_CS"/>
</dbReference>
<keyword evidence="2 5" id="KW-0238">DNA-binding</keyword>
<protein>
    <recommendedName>
        <fullName evidence="8">Homeobox domain-containing protein</fullName>
    </recommendedName>
</protein>
<dbReference type="GO" id="GO:0005634">
    <property type="term" value="C:nucleus"/>
    <property type="evidence" value="ECO:0007669"/>
    <property type="project" value="UniProtKB-SubCell"/>
</dbReference>
<dbReference type="InterPro" id="IPR050848">
    <property type="entry name" value="Homeobox_TF"/>
</dbReference>
<evidence type="ECO:0000313" key="10">
    <source>
        <dbReference type="Proteomes" id="UP001431783"/>
    </source>
</evidence>
<name>A0AAW1ULR0_9CUCU</name>
<dbReference type="InterPro" id="IPR001356">
    <property type="entry name" value="HD"/>
</dbReference>
<evidence type="ECO:0000259" key="8">
    <source>
        <dbReference type="PROSITE" id="PS50071"/>
    </source>
</evidence>
<dbReference type="InterPro" id="IPR009057">
    <property type="entry name" value="Homeodomain-like_sf"/>
</dbReference>
<reference evidence="9 10" key="1">
    <citation type="submission" date="2023-03" db="EMBL/GenBank/DDBJ databases">
        <title>Genome insight into feeding habits of ladybird beetles.</title>
        <authorList>
            <person name="Li H.-S."/>
            <person name="Huang Y.-H."/>
            <person name="Pang H."/>
        </authorList>
    </citation>
    <scope>NUCLEOTIDE SEQUENCE [LARGE SCALE GENOMIC DNA]</scope>
    <source>
        <strain evidence="9">SYSU_2023b</strain>
        <tissue evidence="9">Whole body</tissue>
    </source>
</reference>
<evidence type="ECO:0000313" key="9">
    <source>
        <dbReference type="EMBL" id="KAK9880970.1"/>
    </source>
</evidence>
<feature type="region of interest" description="Disordered" evidence="7">
    <location>
        <begin position="1"/>
        <end position="31"/>
    </location>
</feature>
<comment type="caution">
    <text evidence="9">The sequence shown here is derived from an EMBL/GenBank/DDBJ whole genome shotgun (WGS) entry which is preliminary data.</text>
</comment>
<dbReference type="PANTHER" id="PTHR24333:SF9">
    <property type="entry name" value="HOMEOBOX DOMAIN-CONTAINING PROTEIN"/>
    <property type="match status" value="1"/>
</dbReference>
<keyword evidence="10" id="KW-1185">Reference proteome</keyword>
<evidence type="ECO:0000256" key="1">
    <source>
        <dbReference type="ARBA" id="ARBA00004123"/>
    </source>
</evidence>
<dbReference type="EMBL" id="JARQZJ010000067">
    <property type="protein sequence ID" value="KAK9880970.1"/>
    <property type="molecule type" value="Genomic_DNA"/>
</dbReference>
<dbReference type="PROSITE" id="PS50071">
    <property type="entry name" value="HOMEOBOX_2"/>
    <property type="match status" value="1"/>
</dbReference>
<organism evidence="9 10">
    <name type="scientific">Henosepilachna vigintioctopunctata</name>
    <dbReference type="NCBI Taxonomy" id="420089"/>
    <lineage>
        <taxon>Eukaryota</taxon>
        <taxon>Metazoa</taxon>
        <taxon>Ecdysozoa</taxon>
        <taxon>Arthropoda</taxon>
        <taxon>Hexapoda</taxon>
        <taxon>Insecta</taxon>
        <taxon>Pterygota</taxon>
        <taxon>Neoptera</taxon>
        <taxon>Endopterygota</taxon>
        <taxon>Coleoptera</taxon>
        <taxon>Polyphaga</taxon>
        <taxon>Cucujiformia</taxon>
        <taxon>Coccinelloidea</taxon>
        <taxon>Coccinellidae</taxon>
        <taxon>Epilachninae</taxon>
        <taxon>Epilachnini</taxon>
        <taxon>Henosepilachna</taxon>
    </lineage>
</organism>
<dbReference type="Pfam" id="PF00046">
    <property type="entry name" value="Homeodomain"/>
    <property type="match status" value="1"/>
</dbReference>
<feature type="domain" description="Homeobox" evidence="8">
    <location>
        <begin position="195"/>
        <end position="255"/>
    </location>
</feature>
<evidence type="ECO:0000256" key="4">
    <source>
        <dbReference type="ARBA" id="ARBA00023242"/>
    </source>
</evidence>
<keyword evidence="3 5" id="KW-0371">Homeobox</keyword>
<proteinExistence type="predicted"/>
<evidence type="ECO:0000256" key="6">
    <source>
        <dbReference type="RuleBase" id="RU000682"/>
    </source>
</evidence>
<gene>
    <name evidence="9" type="ORF">WA026_014321</name>
</gene>
<dbReference type="SMART" id="SM00389">
    <property type="entry name" value="HOX"/>
    <property type="match status" value="1"/>
</dbReference>
<dbReference type="GO" id="GO:0000981">
    <property type="term" value="F:DNA-binding transcription factor activity, RNA polymerase II-specific"/>
    <property type="evidence" value="ECO:0007669"/>
    <property type="project" value="InterPro"/>
</dbReference>
<dbReference type="Proteomes" id="UP001431783">
    <property type="component" value="Unassembled WGS sequence"/>
</dbReference>